<dbReference type="AlphaFoldDB" id="A0A2S6GTA3"/>
<reference evidence="3 4" key="1">
    <citation type="submission" date="2018-02" db="EMBL/GenBank/DDBJ databases">
        <title>Genomic Encyclopedia of Archaeal and Bacterial Type Strains, Phase II (KMG-II): from individual species to whole genera.</title>
        <authorList>
            <person name="Goeker M."/>
        </authorList>
    </citation>
    <scope>NUCLEOTIDE SEQUENCE [LARGE SCALE GENOMIC DNA]</scope>
    <source>
        <strain evidence="3 4">YU 961-1</strain>
    </source>
</reference>
<dbReference type="GO" id="GO:0005975">
    <property type="term" value="P:carbohydrate metabolic process"/>
    <property type="evidence" value="ECO:0007669"/>
    <property type="project" value="InterPro"/>
</dbReference>
<dbReference type="InterPro" id="IPR012341">
    <property type="entry name" value="6hp_glycosidase-like_sf"/>
</dbReference>
<proteinExistence type="predicted"/>
<sequence>MTTFRAVTGHVDHTADHTDLRVEFPDPHWWVPGLAPHERADAPEPAVPGQRIAAGTARAASRALPLRTDPPARPSWVDTVERAVTAPRTGRAVSGADWRVDFAAVLWPLVADARDRVRAATGHLDADLVAMPAVLDGFADRLGHELAGLAARSLVERLRRAADSGDLPGGDSRARYRSFLAAAAAPAALVALCAELPVLARLLGQAADHAVTACRELLDHLAADRAELTATLLDGADPGPVVAVDGRRGDPHRRGRSVAVLTFADGRRLVYQPRDSRAHVRFGEFVALLDRRVPGLGLTSVGVLARGDHGWLEHVAPAPLADRAAADVFYRRQGALLALLHVLHAADIHFENVIARADQPLLVDVETLLHPSLPGPAAAGDPAAAALADSVHQTSMLPVIVVGDHGAADISGLGGDPGAPAPDAVTGWADPGTDRMRPTRVPGRFPDAANRPRLGDAQLDPGDHEPALLEGFHAAHDAIVAHRGEFAALVRASADLEVRVVVRASNGYASLLAESTHPDLLRDARDRDRAFDVLRHAAAGDPLRARLAPHEIADLWAGDVPVFTARPGGTDLWTTTGHRIPGALGRSGVDRALATVAATGAASAGDQAWIISATLATRRPPGDHRGGTPGPDLPAGRAADPERLLAAACALGDQVVARGIEGAGRVNWLGVELVDDRQWLVLPLGAGLATGYTGVALFLAQLAERTGIDRYGEVARRALAPLPALFDAVAARPDLLPVIGCGGWHGFGGIAYALARAGVLLDDADLRRWAAHAAELAAAAAALPGPLGWSDGLAGCATALRAVHTDTGDPTAARAAADCATALATGVTDALRAAVGPESLESEVDSARAGYTSTPPGFADGAAGIGWALARTGDAAAARVAADLLRRAGSGPGVGWCSGAAGLAAARTALLDHDDPACHTRATRAAARRLVTRPVLRDLSLCHGELGVAEALATLAPHCADPAVAGAARARAGLVLAAIDRGGPHCGTPGGLPTPGLLNGVAGIGYGLLRLAQRDRVPSVLLLQPGG</sequence>
<evidence type="ECO:0000256" key="1">
    <source>
        <dbReference type="SAM" id="MobiDB-lite"/>
    </source>
</evidence>
<protein>
    <submittedName>
        <fullName evidence="3">Type 2 lantibiotic biosynthesis protein LanM</fullName>
    </submittedName>
</protein>
<dbReference type="InterPro" id="IPR017146">
    <property type="entry name" value="Lanti_2_LanM"/>
</dbReference>
<dbReference type="InterPro" id="IPR025410">
    <property type="entry name" value="Lant_dehyd"/>
</dbReference>
<dbReference type="Gene3D" id="1.50.10.10">
    <property type="match status" value="1"/>
</dbReference>
<dbReference type="Proteomes" id="UP000239203">
    <property type="component" value="Unassembled WGS sequence"/>
</dbReference>
<dbReference type="PIRSF" id="PIRSF037228">
    <property type="entry name" value="Lant_mod_RumM"/>
    <property type="match status" value="1"/>
</dbReference>
<dbReference type="PRINTS" id="PR01950">
    <property type="entry name" value="LANCSUPER"/>
</dbReference>
<feature type="region of interest" description="Disordered" evidence="1">
    <location>
        <begin position="427"/>
        <end position="453"/>
    </location>
</feature>
<dbReference type="PRINTS" id="PR01955">
    <property type="entry name" value="LANCFRANKIA"/>
</dbReference>
<evidence type="ECO:0000313" key="4">
    <source>
        <dbReference type="Proteomes" id="UP000239203"/>
    </source>
</evidence>
<dbReference type="Pfam" id="PF05147">
    <property type="entry name" value="LANC_like"/>
    <property type="match status" value="1"/>
</dbReference>
<comment type="caution">
    <text evidence="3">The sequence shown here is derived from an EMBL/GenBank/DDBJ whole genome shotgun (WGS) entry which is preliminary data.</text>
</comment>
<dbReference type="InterPro" id="IPR007822">
    <property type="entry name" value="LANC-like"/>
</dbReference>
<keyword evidence="4" id="KW-1185">Reference proteome</keyword>
<feature type="region of interest" description="Disordered" evidence="1">
    <location>
        <begin position="616"/>
        <end position="637"/>
    </location>
</feature>
<evidence type="ECO:0000259" key="2">
    <source>
        <dbReference type="Pfam" id="PF13575"/>
    </source>
</evidence>
<dbReference type="CDD" id="cd04792">
    <property type="entry name" value="LanM-like"/>
    <property type="match status" value="1"/>
</dbReference>
<dbReference type="EMBL" id="PTIX01000005">
    <property type="protein sequence ID" value="PPK68419.1"/>
    <property type="molecule type" value="Genomic_DNA"/>
</dbReference>
<dbReference type="GO" id="GO:0031179">
    <property type="term" value="P:peptide modification"/>
    <property type="evidence" value="ECO:0007669"/>
    <property type="project" value="InterPro"/>
</dbReference>
<organism evidence="3 4">
    <name type="scientific">Actinokineospora auranticolor</name>
    <dbReference type="NCBI Taxonomy" id="155976"/>
    <lineage>
        <taxon>Bacteria</taxon>
        <taxon>Bacillati</taxon>
        <taxon>Actinomycetota</taxon>
        <taxon>Actinomycetes</taxon>
        <taxon>Pseudonocardiales</taxon>
        <taxon>Pseudonocardiaceae</taxon>
        <taxon>Actinokineospora</taxon>
    </lineage>
</organism>
<evidence type="ECO:0000313" key="3">
    <source>
        <dbReference type="EMBL" id="PPK68419.1"/>
    </source>
</evidence>
<name>A0A2S6GTA3_9PSEU</name>
<dbReference type="NCBIfam" id="TIGR03897">
    <property type="entry name" value="lanti_2_LanM"/>
    <property type="match status" value="1"/>
</dbReference>
<dbReference type="SMART" id="SM01260">
    <property type="entry name" value="LANC_like"/>
    <property type="match status" value="1"/>
</dbReference>
<gene>
    <name evidence="3" type="ORF">CLV40_105142</name>
</gene>
<accession>A0A2S6GTA3</accession>
<dbReference type="SUPFAM" id="SSF158745">
    <property type="entry name" value="LanC-like"/>
    <property type="match status" value="1"/>
</dbReference>
<feature type="domain" description="Lantibiotic biosynthesis protein dehydration" evidence="2">
    <location>
        <begin position="197"/>
        <end position="565"/>
    </location>
</feature>
<dbReference type="Pfam" id="PF13575">
    <property type="entry name" value="DUF4135"/>
    <property type="match status" value="1"/>
</dbReference>